<protein>
    <submittedName>
        <fullName evidence="2">Major facilitator superfamily (MFS) profile domain-containing protein</fullName>
    </submittedName>
</protein>
<dbReference type="Proteomes" id="UP000887576">
    <property type="component" value="Unplaced"/>
</dbReference>
<organism evidence="1 2">
    <name type="scientific">Panagrolaimus sp. JU765</name>
    <dbReference type="NCBI Taxonomy" id="591449"/>
    <lineage>
        <taxon>Eukaryota</taxon>
        <taxon>Metazoa</taxon>
        <taxon>Ecdysozoa</taxon>
        <taxon>Nematoda</taxon>
        <taxon>Chromadorea</taxon>
        <taxon>Rhabditida</taxon>
        <taxon>Tylenchina</taxon>
        <taxon>Panagrolaimomorpha</taxon>
        <taxon>Panagrolaimoidea</taxon>
        <taxon>Panagrolaimidae</taxon>
        <taxon>Panagrolaimus</taxon>
    </lineage>
</organism>
<name>A0AC34Q5P3_9BILA</name>
<accession>A0AC34Q5P3</accession>
<evidence type="ECO:0000313" key="1">
    <source>
        <dbReference type="Proteomes" id="UP000887576"/>
    </source>
</evidence>
<evidence type="ECO:0000313" key="2">
    <source>
        <dbReference type="WBParaSite" id="JU765_v2.g132.t1"/>
    </source>
</evidence>
<proteinExistence type="predicted"/>
<dbReference type="WBParaSite" id="JU765_v2.g132.t1">
    <property type="protein sequence ID" value="JU765_v2.g132.t1"/>
    <property type="gene ID" value="JU765_v2.g132"/>
</dbReference>
<sequence>MDRNVQLKLFIIGGMVSLSSIFQMGYSNCYVNTAIDGFKSYLNHSLTDRGQPMTENIYTWLWSAILNVWFIGFAIGSWAAVVITDSLGRKKGLLVGNSLTLISVAIMVISIIYEVFEMLIVGRFISALASGISMSALILFLQEISPTKIRGSMSFFAELAFVVTNAVGGIAGMSIIFGNNLGMLVGLAVIPAAFSILILLPLHETPKFLLLKHGNDVGAKDSLRFYMNLTDDECNDYLDKVADESDDTAGTLKALFSTPHLKKGLILGLVSMQLTTAIWPIIYFSTEFLRRANIDYELSESFSSCMLIISTISTIIGMLIMENFSRRKLFIFVSSINTSALVLFVICSQLQPYMDFIKYGCVLAIFFHGVTYSFATGPIACSINTSALILFVICSQLQPYMDFIKYGCVLAIFFHGVTYSFATGPIAWFITAELLPLEFRALAQSFALSFNQITALIFTFVTLPLYNIMSSWSLIPLFIIPMILCLIYLQKNLPETKHRDIGDIITDLKTGRISTKNENYEMTNSAPEDKMKRLNKDDGQDFAQ</sequence>
<reference evidence="2" key="1">
    <citation type="submission" date="2022-11" db="UniProtKB">
        <authorList>
            <consortium name="WormBaseParasite"/>
        </authorList>
    </citation>
    <scope>IDENTIFICATION</scope>
</reference>